<dbReference type="Proteomes" id="UP000298652">
    <property type="component" value="Chromosome 1"/>
</dbReference>
<proteinExistence type="predicted"/>
<dbReference type="EMBL" id="CM016552">
    <property type="protein sequence ID" value="TKW41866.1"/>
    <property type="molecule type" value="Genomic_DNA"/>
</dbReference>
<sequence>MSEVVQRERHARCAGRCSTSAHPDEGYFPFSISICNALWSPRLPTVLGCSCFQGLPSPSVRLMVAVWCGNLRSWSFTNFLRVVAANHGC</sequence>
<evidence type="ECO:0000313" key="2">
    <source>
        <dbReference type="Proteomes" id="UP000298652"/>
    </source>
</evidence>
<organism evidence="1 2">
    <name type="scientific">Setaria viridis</name>
    <name type="common">Green bristlegrass</name>
    <name type="synonym">Setaria italica subsp. viridis</name>
    <dbReference type="NCBI Taxonomy" id="4556"/>
    <lineage>
        <taxon>Eukaryota</taxon>
        <taxon>Viridiplantae</taxon>
        <taxon>Streptophyta</taxon>
        <taxon>Embryophyta</taxon>
        <taxon>Tracheophyta</taxon>
        <taxon>Spermatophyta</taxon>
        <taxon>Magnoliopsida</taxon>
        <taxon>Liliopsida</taxon>
        <taxon>Poales</taxon>
        <taxon>Poaceae</taxon>
        <taxon>PACMAD clade</taxon>
        <taxon>Panicoideae</taxon>
        <taxon>Panicodae</taxon>
        <taxon>Paniceae</taxon>
        <taxon>Cenchrinae</taxon>
        <taxon>Setaria</taxon>
    </lineage>
</organism>
<name>A0A4V6DDR3_SETVI</name>
<evidence type="ECO:0000313" key="1">
    <source>
        <dbReference type="EMBL" id="TKW41866.1"/>
    </source>
</evidence>
<accession>A0A4V6DDR3</accession>
<reference evidence="1" key="1">
    <citation type="submission" date="2019-03" db="EMBL/GenBank/DDBJ databases">
        <title>WGS assembly of Setaria viridis.</title>
        <authorList>
            <person name="Huang P."/>
            <person name="Jenkins J."/>
            <person name="Grimwood J."/>
            <person name="Barry K."/>
            <person name="Healey A."/>
            <person name="Mamidi S."/>
            <person name="Sreedasyam A."/>
            <person name="Shu S."/>
            <person name="Feldman M."/>
            <person name="Wu J."/>
            <person name="Yu Y."/>
            <person name="Chen C."/>
            <person name="Johnson J."/>
            <person name="Rokhsar D."/>
            <person name="Baxter I."/>
            <person name="Schmutz J."/>
            <person name="Brutnell T."/>
            <person name="Kellogg E."/>
        </authorList>
    </citation>
    <scope>NUCLEOTIDE SEQUENCE [LARGE SCALE GENOMIC DNA]</scope>
</reference>
<keyword evidence="2" id="KW-1185">Reference proteome</keyword>
<dbReference type="AlphaFoldDB" id="A0A4V6DDR3"/>
<dbReference type="Gramene" id="TKW41866">
    <property type="protein sequence ID" value="TKW41866"/>
    <property type="gene ID" value="SEVIR_1G345900v2"/>
</dbReference>
<protein>
    <submittedName>
        <fullName evidence="1">Uncharacterized protein</fullName>
    </submittedName>
</protein>
<gene>
    <name evidence="1" type="ORF">SEVIR_1G345900v2</name>
</gene>